<feature type="region of interest" description="Disordered" evidence="1">
    <location>
        <begin position="1"/>
        <end position="20"/>
    </location>
</feature>
<dbReference type="GeneID" id="90159309"/>
<protein>
    <recommendedName>
        <fullName evidence="4">DUF4440 domain-containing protein</fullName>
    </recommendedName>
</protein>
<dbReference type="OMA" id="DYWEVGA"/>
<gene>
    <name evidence="2" type="ORF">HGA05_11795</name>
</gene>
<dbReference type="EMBL" id="JAAXPC010000006">
    <property type="protein sequence ID" value="NKY02260.1"/>
    <property type="molecule type" value="Genomic_DNA"/>
</dbReference>
<evidence type="ECO:0000256" key="1">
    <source>
        <dbReference type="SAM" id="MobiDB-lite"/>
    </source>
</evidence>
<name>A0A846WN92_9ACTN</name>
<organism evidence="2 3">
    <name type="scientific">Gordonia polyisoprenivorans</name>
    <dbReference type="NCBI Taxonomy" id="84595"/>
    <lineage>
        <taxon>Bacteria</taxon>
        <taxon>Bacillati</taxon>
        <taxon>Actinomycetota</taxon>
        <taxon>Actinomycetes</taxon>
        <taxon>Mycobacteriales</taxon>
        <taxon>Gordoniaceae</taxon>
        <taxon>Gordonia</taxon>
    </lineage>
</organism>
<dbReference type="AlphaFoldDB" id="A0A846WN92"/>
<accession>A0A846WN92</accession>
<reference evidence="2 3" key="1">
    <citation type="submission" date="2020-04" db="EMBL/GenBank/DDBJ databases">
        <title>MicrobeNet Type strains.</title>
        <authorList>
            <person name="Nicholson A.C."/>
        </authorList>
    </citation>
    <scope>NUCLEOTIDE SEQUENCE [LARGE SCALE GENOMIC DNA]</scope>
    <source>
        <strain evidence="2 3">ATCC BAA-14</strain>
    </source>
</reference>
<evidence type="ECO:0008006" key="4">
    <source>
        <dbReference type="Google" id="ProtNLM"/>
    </source>
</evidence>
<dbReference type="RefSeq" id="WP_006370272.1">
    <property type="nucleotide sequence ID" value="NZ_JAAXPC010000006.1"/>
</dbReference>
<comment type="caution">
    <text evidence="2">The sequence shown here is derived from an EMBL/GenBank/DDBJ whole genome shotgun (WGS) entry which is preliminary data.</text>
</comment>
<evidence type="ECO:0000313" key="2">
    <source>
        <dbReference type="EMBL" id="NKY02260.1"/>
    </source>
</evidence>
<dbReference type="Proteomes" id="UP000563898">
    <property type="component" value="Unassembled WGS sequence"/>
</dbReference>
<sequence>MDDEVSNNDTGGVPGEDTGGVAEALWRCEPIFHRWERGFSRAEFDRMTDVDFSEVGASGSRYDREYVWSVLARRHASTTAATDLEENWRVEDFVVRSIAPATQLVTYTLHQGERVSRRATIWRYDGGQEIGGQEDGGQEDGGHWVALYHQGTLVPDR</sequence>
<evidence type="ECO:0000313" key="3">
    <source>
        <dbReference type="Proteomes" id="UP000563898"/>
    </source>
</evidence>
<proteinExistence type="predicted"/>